<dbReference type="EMBL" id="FOCF01000001">
    <property type="protein sequence ID" value="SEM56410.1"/>
    <property type="molecule type" value="Genomic_DNA"/>
</dbReference>
<dbReference type="PROSITE" id="PS51257">
    <property type="entry name" value="PROKAR_LIPOPROTEIN"/>
    <property type="match status" value="1"/>
</dbReference>
<dbReference type="OrthoDB" id="7582741at2"/>
<evidence type="ECO:0000313" key="2">
    <source>
        <dbReference type="EMBL" id="SEM56410.1"/>
    </source>
</evidence>
<keyword evidence="3" id="KW-1185">Reference proteome</keyword>
<dbReference type="AlphaFoldDB" id="A0A1H7ZDC8"/>
<sequence>MIRRVALVSVLTLVGGCSHDTMPFPSLSPRPAEMLSFAEPATLPEGPVQPDPALDGQITSLAAQLNKAVAGFDTAASGAERAAAAARNAAVGSDAWLNAQTALAGLDDWHAQTSAIITDVEQLAIDRAATLARPYPALSALTEKAHQESERQNATIQRLQSSLKAA</sequence>
<proteinExistence type="predicted"/>
<organism evidence="2 3">
    <name type="scientific">Sphingomonas gellani</name>
    <dbReference type="NCBI Taxonomy" id="1166340"/>
    <lineage>
        <taxon>Bacteria</taxon>
        <taxon>Pseudomonadati</taxon>
        <taxon>Pseudomonadota</taxon>
        <taxon>Alphaproteobacteria</taxon>
        <taxon>Sphingomonadales</taxon>
        <taxon>Sphingomonadaceae</taxon>
        <taxon>Sphingomonas</taxon>
    </lineage>
</organism>
<protein>
    <submittedName>
        <fullName evidence="2">Uncharacterized protein</fullName>
    </submittedName>
</protein>
<gene>
    <name evidence="2" type="ORF">SAMN05192583_0647</name>
</gene>
<evidence type="ECO:0000256" key="1">
    <source>
        <dbReference type="SAM" id="MobiDB-lite"/>
    </source>
</evidence>
<dbReference type="RefSeq" id="WP_139197980.1">
    <property type="nucleotide sequence ID" value="NZ_FOCF01000001.1"/>
</dbReference>
<reference evidence="3" key="1">
    <citation type="submission" date="2016-10" db="EMBL/GenBank/DDBJ databases">
        <authorList>
            <person name="Varghese N."/>
            <person name="Submissions S."/>
        </authorList>
    </citation>
    <scope>NUCLEOTIDE SEQUENCE [LARGE SCALE GENOMIC DNA]</scope>
    <source>
        <strain evidence="3">S6-262</strain>
    </source>
</reference>
<name>A0A1H7ZDC8_9SPHN</name>
<evidence type="ECO:0000313" key="3">
    <source>
        <dbReference type="Proteomes" id="UP000199206"/>
    </source>
</evidence>
<accession>A0A1H7ZDC8</accession>
<dbReference type="Proteomes" id="UP000199206">
    <property type="component" value="Unassembled WGS sequence"/>
</dbReference>
<feature type="region of interest" description="Disordered" evidence="1">
    <location>
        <begin position="144"/>
        <end position="166"/>
    </location>
</feature>
<feature type="compositionally biased region" description="Polar residues" evidence="1">
    <location>
        <begin position="152"/>
        <end position="166"/>
    </location>
</feature>